<sequence length="419" mass="44607">MELAAKRQLRMMLRRQAPMLAALVAAIVCMSGEAAAQVMMGADGAVHLDAIGDVPATPPIIVQQQPQLVGPAMAGGPMIGGTPTVAGGVPWQTAIGGTAQPYGACSVPFAPCAPVAMQVVEQPPPILFSFFGEFLYLNPTGVDVAHAQQVRTPGVPLGQIAQTDIGYNPGFRIGGDMAMSQHSSIAASYTYFESDASNSIGPPTINGIPGSVDSLVHFPGLNLGASATGLTARSEFDFQLADIEYRTRLRQGERYWINGGLGLRYGKLEQSFGQTGEFLSGQIDTQSDVDFDGGGMKLALDGGRNIGSRGFSLYGRTSLSPMAGSFRSTYSMTNVDLDSTFVQANWNDQRITTLLDYEVGVAWTGPRGRWRFAAGYTQSFWFNAVTTSDYIDAVQSSNYGGVSDTIMLNGLTARVEHLW</sequence>
<gene>
    <name evidence="2" type="ORF">PLANPX_3769</name>
</gene>
<dbReference type="Proteomes" id="UP000326837">
    <property type="component" value="Chromosome"/>
</dbReference>
<dbReference type="AlphaFoldDB" id="A0A5K7XDN8"/>
<protein>
    <submittedName>
        <fullName evidence="2">Uncharacterized protein</fullName>
    </submittedName>
</protein>
<dbReference type="KEGG" id="lpav:PLANPX_3769"/>
<evidence type="ECO:0000313" key="3">
    <source>
        <dbReference type="Proteomes" id="UP000326837"/>
    </source>
</evidence>
<name>A0A5K7XDN8_9BACT</name>
<feature type="signal peptide" evidence="1">
    <location>
        <begin position="1"/>
        <end position="36"/>
    </location>
</feature>
<dbReference type="EMBL" id="AP021861">
    <property type="protein sequence ID" value="BBO34157.1"/>
    <property type="molecule type" value="Genomic_DNA"/>
</dbReference>
<keyword evidence="3" id="KW-1185">Reference proteome</keyword>
<evidence type="ECO:0000313" key="2">
    <source>
        <dbReference type="EMBL" id="BBO34157.1"/>
    </source>
</evidence>
<dbReference type="Pfam" id="PF05150">
    <property type="entry name" value="Legionella_OMP"/>
    <property type="match status" value="1"/>
</dbReference>
<feature type="chain" id="PRO_5024993180" evidence="1">
    <location>
        <begin position="37"/>
        <end position="419"/>
    </location>
</feature>
<proteinExistence type="predicted"/>
<evidence type="ECO:0000256" key="1">
    <source>
        <dbReference type="SAM" id="SignalP"/>
    </source>
</evidence>
<organism evidence="2 3">
    <name type="scientific">Lacipirellula parvula</name>
    <dbReference type="NCBI Taxonomy" id="2650471"/>
    <lineage>
        <taxon>Bacteria</taxon>
        <taxon>Pseudomonadati</taxon>
        <taxon>Planctomycetota</taxon>
        <taxon>Planctomycetia</taxon>
        <taxon>Pirellulales</taxon>
        <taxon>Lacipirellulaceae</taxon>
        <taxon>Lacipirellula</taxon>
    </lineage>
</organism>
<dbReference type="InterPro" id="IPR007825">
    <property type="entry name" value="Major_OMP_Legionella"/>
</dbReference>
<accession>A0A5K7XDN8</accession>
<keyword evidence="1" id="KW-0732">Signal</keyword>
<reference evidence="3" key="1">
    <citation type="submission" date="2019-10" db="EMBL/GenBank/DDBJ databases">
        <title>Lacipirellula parvula gen. nov., sp. nov., representing a lineage of planctomycetes widespread in freshwater anoxic habitats, and description of the family Lacipirellulaceae.</title>
        <authorList>
            <person name="Dedysh S.N."/>
            <person name="Kulichevskaya I.S."/>
            <person name="Beletsky A.V."/>
            <person name="Rakitin A.L."/>
            <person name="Mardanov A.V."/>
            <person name="Ivanova A.A."/>
            <person name="Saltykova V.X."/>
            <person name="Rijpstra W.I.C."/>
            <person name="Sinninghe Damste J.S."/>
            <person name="Ravin N.V."/>
        </authorList>
    </citation>
    <scope>NUCLEOTIDE SEQUENCE [LARGE SCALE GENOMIC DNA]</scope>
    <source>
        <strain evidence="3">PX69</strain>
    </source>
</reference>